<reference evidence="4 5" key="1">
    <citation type="submission" date="2016-07" db="EMBL/GenBank/DDBJ databases">
        <title>Draft Genome Sequence of Methylophaga muralis Bur 1.</title>
        <authorList>
            <person name="Vasilenko O.V."/>
            <person name="Doronina N.V."/>
            <person name="Shmareva M.N."/>
            <person name="Tarlachkov S.V."/>
            <person name="Mustakhimov I."/>
            <person name="Trotsenko Y.A."/>
        </authorList>
    </citation>
    <scope>NUCLEOTIDE SEQUENCE [LARGE SCALE GENOMIC DNA]</scope>
    <source>
        <strain evidence="4 5">Bur 1</strain>
    </source>
</reference>
<dbReference type="AlphaFoldDB" id="A0A1E3GQ92"/>
<comment type="caution">
    <text evidence="4">The sequence shown here is derived from an EMBL/GenBank/DDBJ whole genome shotgun (WGS) entry which is preliminary data.</text>
</comment>
<dbReference type="PANTHER" id="PTHR30469:SF12">
    <property type="entry name" value="MULTIDRUG RESISTANCE PROTEIN MDTA"/>
    <property type="match status" value="1"/>
</dbReference>
<dbReference type="Gene3D" id="2.40.30.170">
    <property type="match status" value="1"/>
</dbReference>
<keyword evidence="3" id="KW-0812">Transmembrane</keyword>
<dbReference type="PATRIC" id="fig|291169.3.peg.2078"/>
<dbReference type="NCBIfam" id="TIGR01730">
    <property type="entry name" value="RND_mfp"/>
    <property type="match status" value="1"/>
</dbReference>
<dbReference type="InterPro" id="IPR006143">
    <property type="entry name" value="RND_pump_MFP"/>
</dbReference>
<gene>
    <name evidence="4" type="primary">mdtA_4</name>
    <name evidence="4" type="ORF">A9E74_02067</name>
</gene>
<sequence>MTKRVQWLVFLGALLAFVAIYMFTQNQIERYANRPLPVREVPQIRPEVSVITVMPGTYQSQVSAYGATQPHYHITLAAQVAGQVEQLSPRFETGFRLKKGDEMLRLENSDYRAAVAAAKQQLAEAKLVYLEEERQGLQAQVEWAASGLDGDPDSDLVLRVPQLASAAASVTNAEALLASAEKDLQQSIIRSPFDALVITRDVSPGSYLQTGTQVASLYSTDWVEVKVSLSDREWQSLPEAESLVTGEWPVDLHAVEGDASWQGKVLRVEQHLDGTTRQRSLIVGVDKPLDQQPAIYPGIFVEVSLGGRQMDNLWQVPLTSLSQRGEIWHVTAERNLAKFATSPVFSDEHFIYIEPPSSLIDDPQQILLQPISSYVEGMAVAPIEAVDYE</sequence>
<evidence type="ECO:0000256" key="1">
    <source>
        <dbReference type="ARBA" id="ARBA00009477"/>
    </source>
</evidence>
<accession>A0A1E3GQ92</accession>
<dbReference type="GO" id="GO:0015562">
    <property type="term" value="F:efflux transmembrane transporter activity"/>
    <property type="evidence" value="ECO:0007669"/>
    <property type="project" value="TreeGrafter"/>
</dbReference>
<dbReference type="EMBL" id="MCRI01000025">
    <property type="protein sequence ID" value="ODN66187.1"/>
    <property type="molecule type" value="Genomic_DNA"/>
</dbReference>
<feature type="coiled-coil region" evidence="2">
    <location>
        <begin position="115"/>
        <end position="190"/>
    </location>
</feature>
<dbReference type="Gene3D" id="2.40.50.100">
    <property type="match status" value="1"/>
</dbReference>
<feature type="transmembrane region" description="Helical" evidence="3">
    <location>
        <begin position="7"/>
        <end position="24"/>
    </location>
</feature>
<dbReference type="RefSeq" id="WP_069296488.1">
    <property type="nucleotide sequence ID" value="NZ_MCRI01000025.1"/>
</dbReference>
<keyword evidence="3" id="KW-1133">Transmembrane helix</keyword>
<organism evidence="4 5">
    <name type="scientific">Methylophaga muralis</name>
    <dbReference type="NCBI Taxonomy" id="291169"/>
    <lineage>
        <taxon>Bacteria</taxon>
        <taxon>Pseudomonadati</taxon>
        <taxon>Pseudomonadota</taxon>
        <taxon>Gammaproteobacteria</taxon>
        <taxon>Thiotrichales</taxon>
        <taxon>Piscirickettsiaceae</taxon>
        <taxon>Methylophaga</taxon>
    </lineage>
</organism>
<dbReference type="GO" id="GO:1990281">
    <property type="term" value="C:efflux pump complex"/>
    <property type="evidence" value="ECO:0007669"/>
    <property type="project" value="TreeGrafter"/>
</dbReference>
<keyword evidence="3" id="KW-0472">Membrane</keyword>
<keyword evidence="2" id="KW-0175">Coiled coil</keyword>
<protein>
    <submittedName>
        <fullName evidence="4">Multidrug resistance protein MdtA</fullName>
    </submittedName>
</protein>
<name>A0A1E3GQ92_9GAMM</name>
<dbReference type="PANTHER" id="PTHR30469">
    <property type="entry name" value="MULTIDRUG RESISTANCE PROTEIN MDTA"/>
    <property type="match status" value="1"/>
</dbReference>
<comment type="similarity">
    <text evidence="1">Belongs to the membrane fusion protein (MFP) (TC 8.A.1) family.</text>
</comment>
<evidence type="ECO:0000256" key="3">
    <source>
        <dbReference type="SAM" id="Phobius"/>
    </source>
</evidence>
<dbReference type="STRING" id="291169.A9E74_02067"/>
<dbReference type="Proteomes" id="UP000094379">
    <property type="component" value="Unassembled WGS sequence"/>
</dbReference>
<evidence type="ECO:0000313" key="4">
    <source>
        <dbReference type="EMBL" id="ODN66187.1"/>
    </source>
</evidence>
<proteinExistence type="inferred from homology"/>
<evidence type="ECO:0000256" key="2">
    <source>
        <dbReference type="SAM" id="Coils"/>
    </source>
</evidence>
<dbReference type="Gene3D" id="1.10.287.470">
    <property type="entry name" value="Helix hairpin bin"/>
    <property type="match status" value="1"/>
</dbReference>
<keyword evidence="5" id="KW-1185">Reference proteome</keyword>
<evidence type="ECO:0000313" key="5">
    <source>
        <dbReference type="Proteomes" id="UP000094379"/>
    </source>
</evidence>
<dbReference type="SUPFAM" id="SSF111369">
    <property type="entry name" value="HlyD-like secretion proteins"/>
    <property type="match status" value="1"/>
</dbReference>